<evidence type="ECO:0000313" key="5">
    <source>
        <dbReference type="Proteomes" id="UP000501568"/>
    </source>
</evidence>
<dbReference type="RefSeq" id="WP_165326925.1">
    <property type="nucleotide sequence ID" value="NZ_CP049109.1"/>
</dbReference>
<dbReference type="Gene3D" id="1.25.40.10">
    <property type="entry name" value="Tetratricopeptide repeat domain"/>
    <property type="match status" value="3"/>
</dbReference>
<keyword evidence="2" id="KW-0677">Repeat</keyword>
<dbReference type="EMBL" id="CP049109">
    <property type="protein sequence ID" value="QIG79916.1"/>
    <property type="molecule type" value="Genomic_DNA"/>
</dbReference>
<dbReference type="AlphaFoldDB" id="A0A6G6Y5R2"/>
<dbReference type="InterPro" id="IPR011990">
    <property type="entry name" value="TPR-like_helical_dom_sf"/>
</dbReference>
<gene>
    <name evidence="4" type="ORF">G5C33_09085</name>
</gene>
<sequence length="583" mass="62248">MRVVRFCSLLLACLALNSAVQAQDVPSAYDGHADGAVYNGKQMMPFTLYGVAIRWDRDCRRGRAERCMRLAHAYDEGAGDLTADVRVSIGYYILACRKGSGPGCARASAMLRNGAAGFTNTDLALELSQHGCSALKDQDSCAAMSAVMTASGGESAQSVAVADRACAAGSAEGCRLRANRLLAGNDASGQARAVAMFREACDKGQAWGCLGLYDAYSAGRGVAADPRQAAAAAERGCTRAAGDRLRLCALHGDTLSRAGSAETVRRGENFLVTACRGGAPEACYRLGELGMTRPAGARTNDGEAIYYWRRACDFDFAAGCRSLGQAYARATVVGRDRAVAVALADKACRLGDTGGCADARALVSADPAVRSRIPAIDPAAPAANQIALAKAVVDRGGPGAQAGLDAVARLMREWNEDAEWLLGGWLYYGLPGLIDQPNRQDGFVLIENAARVGHVDAAVWVGMAYWYGDGVAEDRRRGEGYMRVAAERGSEMAAAIYRSMRAEPTRRENERRRREAEEQARRNRADAWTRAWSRWSPSYSSVGVTPAYTGRTVGQIIDQSNWDNAIRYYSGGTGSCSSYNPYC</sequence>
<keyword evidence="3" id="KW-0732">Signal</keyword>
<accession>A0A6G6Y5R2</accession>
<dbReference type="KEGG" id="spzr:G5C33_09085"/>
<dbReference type="PANTHER" id="PTHR13891">
    <property type="entry name" value="CYTOCHROME C OXIDASE ASSEMBLY FACTOR 7"/>
    <property type="match status" value="1"/>
</dbReference>
<protein>
    <submittedName>
        <fullName evidence="4">Sel1 repeat family protein</fullName>
    </submittedName>
</protein>
<dbReference type="InterPro" id="IPR006597">
    <property type="entry name" value="Sel1-like"/>
</dbReference>
<dbReference type="Pfam" id="PF08238">
    <property type="entry name" value="Sel1"/>
    <property type="match status" value="6"/>
</dbReference>
<evidence type="ECO:0000313" key="4">
    <source>
        <dbReference type="EMBL" id="QIG79916.1"/>
    </source>
</evidence>
<feature type="chain" id="PRO_5039912497" evidence="3">
    <location>
        <begin position="23"/>
        <end position="583"/>
    </location>
</feature>
<feature type="signal peptide" evidence="3">
    <location>
        <begin position="1"/>
        <end position="22"/>
    </location>
</feature>
<reference evidence="4 5" key="1">
    <citation type="submission" date="2020-02" db="EMBL/GenBank/DDBJ databases">
        <authorList>
            <person name="Zheng R.K."/>
            <person name="Sun C.M."/>
        </authorList>
    </citation>
    <scope>NUCLEOTIDE SEQUENCE [LARGE SCALE GENOMIC DNA]</scope>
    <source>
        <strain evidence="5">zrk23</strain>
    </source>
</reference>
<proteinExistence type="inferred from homology"/>
<evidence type="ECO:0000256" key="3">
    <source>
        <dbReference type="SAM" id="SignalP"/>
    </source>
</evidence>
<evidence type="ECO:0000256" key="1">
    <source>
        <dbReference type="ARBA" id="ARBA00008486"/>
    </source>
</evidence>
<dbReference type="SUPFAM" id="SSF81901">
    <property type="entry name" value="HCP-like"/>
    <property type="match status" value="1"/>
</dbReference>
<name>A0A6G6Y5R2_9SPHN</name>
<comment type="similarity">
    <text evidence="1">Belongs to the hcp beta-lactamase family.</text>
</comment>
<dbReference type="InterPro" id="IPR040239">
    <property type="entry name" value="HcpB-like"/>
</dbReference>
<organism evidence="4 5">
    <name type="scientific">Stakelama tenebrarum</name>
    <dbReference type="NCBI Taxonomy" id="2711215"/>
    <lineage>
        <taxon>Bacteria</taxon>
        <taxon>Pseudomonadati</taxon>
        <taxon>Pseudomonadota</taxon>
        <taxon>Alphaproteobacteria</taxon>
        <taxon>Sphingomonadales</taxon>
        <taxon>Sphingomonadaceae</taxon>
        <taxon>Stakelama</taxon>
    </lineage>
</organism>
<dbReference type="Proteomes" id="UP000501568">
    <property type="component" value="Chromosome"/>
</dbReference>
<dbReference type="PANTHER" id="PTHR13891:SF1">
    <property type="entry name" value="CYTOCHROME C OXIDASE ASSEMBLY FACTOR 7"/>
    <property type="match status" value="1"/>
</dbReference>
<keyword evidence="5" id="KW-1185">Reference proteome</keyword>
<evidence type="ECO:0000256" key="2">
    <source>
        <dbReference type="ARBA" id="ARBA00022737"/>
    </source>
</evidence>
<dbReference type="SMART" id="SM00671">
    <property type="entry name" value="SEL1"/>
    <property type="match status" value="6"/>
</dbReference>